<dbReference type="AlphaFoldDB" id="A0A2K3DPI5"/>
<dbReference type="ExpressionAtlas" id="A0A2K3DPI5">
    <property type="expression patterns" value="baseline and differential"/>
</dbReference>
<dbReference type="RefSeq" id="XP_042923944.1">
    <property type="nucleotide sequence ID" value="XM_043063238.1"/>
</dbReference>
<feature type="region of interest" description="Disordered" evidence="1">
    <location>
        <begin position="38"/>
        <end position="60"/>
    </location>
</feature>
<gene>
    <name evidence="2" type="ORF">CHLRE_06g279650v5</name>
</gene>
<evidence type="ECO:0000313" key="3">
    <source>
        <dbReference type="Proteomes" id="UP000006906"/>
    </source>
</evidence>
<name>A0A2K3DPI5_CHLRE</name>
<dbReference type="OrthoDB" id="550179at2759"/>
<organism evidence="2 3">
    <name type="scientific">Chlamydomonas reinhardtii</name>
    <name type="common">Chlamydomonas smithii</name>
    <dbReference type="NCBI Taxonomy" id="3055"/>
    <lineage>
        <taxon>Eukaryota</taxon>
        <taxon>Viridiplantae</taxon>
        <taxon>Chlorophyta</taxon>
        <taxon>core chlorophytes</taxon>
        <taxon>Chlorophyceae</taxon>
        <taxon>CS clade</taxon>
        <taxon>Chlamydomonadales</taxon>
        <taxon>Chlamydomonadaceae</taxon>
        <taxon>Chlamydomonas</taxon>
    </lineage>
</organism>
<dbReference type="PaxDb" id="3055-EDP01683"/>
<dbReference type="Gramene" id="PNW82454">
    <property type="protein sequence ID" value="PNW82454"/>
    <property type="gene ID" value="CHLRE_06g279650v5"/>
</dbReference>
<accession>A0A2K3DPI5</accession>
<dbReference type="GeneID" id="5720894"/>
<dbReference type="KEGG" id="cre:CHLRE_06g279650v5"/>
<evidence type="ECO:0000313" key="2">
    <source>
        <dbReference type="EMBL" id="PNW82454.1"/>
    </source>
</evidence>
<dbReference type="EMBL" id="CM008967">
    <property type="protein sequence ID" value="PNW82454.1"/>
    <property type="molecule type" value="Genomic_DNA"/>
</dbReference>
<protein>
    <submittedName>
        <fullName evidence="2">Uncharacterized protein</fullName>
    </submittedName>
</protein>
<reference evidence="2 3" key="1">
    <citation type="journal article" date="2007" name="Science">
        <title>The Chlamydomonas genome reveals the evolution of key animal and plant functions.</title>
        <authorList>
            <person name="Merchant S.S."/>
            <person name="Prochnik S.E."/>
            <person name="Vallon O."/>
            <person name="Harris E.H."/>
            <person name="Karpowicz S.J."/>
            <person name="Witman G.B."/>
            <person name="Terry A."/>
            <person name="Salamov A."/>
            <person name="Fritz-Laylin L.K."/>
            <person name="Marechal-Drouard L."/>
            <person name="Marshall W.F."/>
            <person name="Qu L.H."/>
            <person name="Nelson D.R."/>
            <person name="Sanderfoot A.A."/>
            <person name="Spalding M.H."/>
            <person name="Kapitonov V.V."/>
            <person name="Ren Q."/>
            <person name="Ferris P."/>
            <person name="Lindquist E."/>
            <person name="Shapiro H."/>
            <person name="Lucas S.M."/>
            <person name="Grimwood J."/>
            <person name="Schmutz J."/>
            <person name="Cardol P."/>
            <person name="Cerutti H."/>
            <person name="Chanfreau G."/>
            <person name="Chen C.L."/>
            <person name="Cognat V."/>
            <person name="Croft M.T."/>
            <person name="Dent R."/>
            <person name="Dutcher S."/>
            <person name="Fernandez E."/>
            <person name="Fukuzawa H."/>
            <person name="Gonzalez-Ballester D."/>
            <person name="Gonzalez-Halphen D."/>
            <person name="Hallmann A."/>
            <person name="Hanikenne M."/>
            <person name="Hippler M."/>
            <person name="Inwood W."/>
            <person name="Jabbari K."/>
            <person name="Kalanon M."/>
            <person name="Kuras R."/>
            <person name="Lefebvre P.A."/>
            <person name="Lemaire S.D."/>
            <person name="Lobanov A.V."/>
            <person name="Lohr M."/>
            <person name="Manuell A."/>
            <person name="Meier I."/>
            <person name="Mets L."/>
            <person name="Mittag M."/>
            <person name="Mittelmeier T."/>
            <person name="Moroney J.V."/>
            <person name="Moseley J."/>
            <person name="Napoli C."/>
            <person name="Nedelcu A.M."/>
            <person name="Niyogi K."/>
            <person name="Novoselov S.V."/>
            <person name="Paulsen I.T."/>
            <person name="Pazour G."/>
            <person name="Purton S."/>
            <person name="Ral J.P."/>
            <person name="Riano-Pachon D.M."/>
            <person name="Riekhof W."/>
            <person name="Rymarquis L."/>
            <person name="Schroda M."/>
            <person name="Stern D."/>
            <person name="Umen J."/>
            <person name="Willows R."/>
            <person name="Wilson N."/>
            <person name="Zimmer S.L."/>
            <person name="Allmer J."/>
            <person name="Balk J."/>
            <person name="Bisova K."/>
            <person name="Chen C.J."/>
            <person name="Elias M."/>
            <person name="Gendler K."/>
            <person name="Hauser C."/>
            <person name="Lamb M.R."/>
            <person name="Ledford H."/>
            <person name="Long J.C."/>
            <person name="Minagawa J."/>
            <person name="Page M.D."/>
            <person name="Pan J."/>
            <person name="Pootakham W."/>
            <person name="Roje S."/>
            <person name="Rose A."/>
            <person name="Stahlberg E."/>
            <person name="Terauchi A.M."/>
            <person name="Yang P."/>
            <person name="Ball S."/>
            <person name="Bowler C."/>
            <person name="Dieckmann C.L."/>
            <person name="Gladyshev V.N."/>
            <person name="Green P."/>
            <person name="Jorgensen R."/>
            <person name="Mayfield S."/>
            <person name="Mueller-Roeber B."/>
            <person name="Rajamani S."/>
            <person name="Sayre R.T."/>
            <person name="Brokstein P."/>
            <person name="Dubchak I."/>
            <person name="Goodstein D."/>
            <person name="Hornick L."/>
            <person name="Huang Y.W."/>
            <person name="Jhaveri J."/>
            <person name="Luo Y."/>
            <person name="Martinez D."/>
            <person name="Ngau W.C."/>
            <person name="Otillar B."/>
            <person name="Poliakov A."/>
            <person name="Porter A."/>
            <person name="Szajkowski L."/>
            <person name="Werner G."/>
            <person name="Zhou K."/>
            <person name="Grigoriev I.V."/>
            <person name="Rokhsar D.S."/>
            <person name="Grossman A.R."/>
        </authorList>
    </citation>
    <scope>NUCLEOTIDE SEQUENCE [LARGE SCALE GENOMIC DNA]</scope>
    <source>
        <strain evidence="3">CC-503</strain>
    </source>
</reference>
<sequence>MVSCPRTLHRLGLGLPALRRPVHALGLTPACADWLAHHTSPTRPGEGRVASGLQPDAGSTQARINHQDNFHLVLHSVYKNPPDATLEQLRHLEELTLRRLDELNCDALITVMYAFARTSFHPSPVLTSRMAAATEADMASFTPRQLEHAAWVLARVRHRPSPTWLDNFASALEVNWDYFRPAQLASTLADAAACGLAALPAATLTDQLPASLRKAAAPDAATAPSTMARLVWSAGHFGSLPSTAPADALQRPGPQTAPSSSAYGVDTHSVSALGGAGGATVRMRAQVREEELLSWWEGEEVLEAAAPEDVVLVLHGLAALGVRPAPAWTSQLLGRLLGRVEAVRALDARHLGLLGWAALKLAEGPLPWGWLQSYMEALQARLRSAATGPAARQAEAGAAGAEGALGGQGAEGGRESIAAAAAEAGPGSGLAEVEQGGAEPADVALALSSLAGLGAHMAGSGEGAMDVAEYWRGDGRWEALSIEERTLLQILGYGPT</sequence>
<dbReference type="Proteomes" id="UP000006906">
    <property type="component" value="Chromosome 6"/>
</dbReference>
<feature type="region of interest" description="Disordered" evidence="1">
    <location>
        <begin position="243"/>
        <end position="264"/>
    </location>
</feature>
<evidence type="ECO:0000256" key="1">
    <source>
        <dbReference type="SAM" id="MobiDB-lite"/>
    </source>
</evidence>
<dbReference type="InParanoid" id="A0A2K3DPI5"/>
<keyword evidence="3" id="KW-1185">Reference proteome</keyword>
<proteinExistence type="predicted"/>